<gene>
    <name evidence="2" type="ORF">EJ02DRAFT_460203</name>
</gene>
<reference evidence="2" key="1">
    <citation type="journal article" date="2020" name="Stud. Mycol.">
        <title>101 Dothideomycetes genomes: a test case for predicting lifestyles and emergence of pathogens.</title>
        <authorList>
            <person name="Haridas S."/>
            <person name="Albert R."/>
            <person name="Binder M."/>
            <person name="Bloem J."/>
            <person name="Labutti K."/>
            <person name="Salamov A."/>
            <person name="Andreopoulos B."/>
            <person name="Baker S."/>
            <person name="Barry K."/>
            <person name="Bills G."/>
            <person name="Bluhm B."/>
            <person name="Cannon C."/>
            <person name="Castanera R."/>
            <person name="Culley D."/>
            <person name="Daum C."/>
            <person name="Ezra D."/>
            <person name="Gonzalez J."/>
            <person name="Henrissat B."/>
            <person name="Kuo A."/>
            <person name="Liang C."/>
            <person name="Lipzen A."/>
            <person name="Lutzoni F."/>
            <person name="Magnuson J."/>
            <person name="Mondo S."/>
            <person name="Nolan M."/>
            <person name="Ohm R."/>
            <person name="Pangilinan J."/>
            <person name="Park H.-J."/>
            <person name="Ramirez L."/>
            <person name="Alfaro M."/>
            <person name="Sun H."/>
            <person name="Tritt A."/>
            <person name="Yoshinaga Y."/>
            <person name="Zwiers L.-H."/>
            <person name="Turgeon B."/>
            <person name="Goodwin S."/>
            <person name="Spatafora J."/>
            <person name="Crous P."/>
            <person name="Grigoriev I."/>
        </authorList>
    </citation>
    <scope>NUCLEOTIDE SEQUENCE</scope>
    <source>
        <strain evidence="2">CBS 161.51</strain>
    </source>
</reference>
<protein>
    <recommendedName>
        <fullName evidence="4">Secreted protein</fullName>
    </recommendedName>
</protein>
<dbReference type="EMBL" id="ML976248">
    <property type="protein sequence ID" value="KAF1935637.1"/>
    <property type="molecule type" value="Genomic_DNA"/>
</dbReference>
<accession>A0A6A5SDX5</accession>
<evidence type="ECO:0000313" key="3">
    <source>
        <dbReference type="Proteomes" id="UP000800038"/>
    </source>
</evidence>
<keyword evidence="1" id="KW-0732">Signal</keyword>
<evidence type="ECO:0000313" key="2">
    <source>
        <dbReference type="EMBL" id="KAF1935637.1"/>
    </source>
</evidence>
<evidence type="ECO:0000256" key="1">
    <source>
        <dbReference type="SAM" id="SignalP"/>
    </source>
</evidence>
<name>A0A6A5SDX5_9PLEO</name>
<sequence length="91" mass="10223">MPTWVVIFVHVIVTSGTLRKAVRSETCLEASQPWFATGSGIVVGGVYPTPFSKTYTDTFMCYERAKPKALCIDVPHFTSSENRHLFHHCTM</sequence>
<proteinExistence type="predicted"/>
<dbReference type="AlphaFoldDB" id="A0A6A5SDX5"/>
<feature type="signal peptide" evidence="1">
    <location>
        <begin position="1"/>
        <end position="24"/>
    </location>
</feature>
<feature type="chain" id="PRO_5025406057" description="Secreted protein" evidence="1">
    <location>
        <begin position="25"/>
        <end position="91"/>
    </location>
</feature>
<keyword evidence="3" id="KW-1185">Reference proteome</keyword>
<evidence type="ECO:0008006" key="4">
    <source>
        <dbReference type="Google" id="ProtNLM"/>
    </source>
</evidence>
<dbReference type="Proteomes" id="UP000800038">
    <property type="component" value="Unassembled WGS sequence"/>
</dbReference>
<organism evidence="2 3">
    <name type="scientific">Clathrospora elynae</name>
    <dbReference type="NCBI Taxonomy" id="706981"/>
    <lineage>
        <taxon>Eukaryota</taxon>
        <taxon>Fungi</taxon>
        <taxon>Dikarya</taxon>
        <taxon>Ascomycota</taxon>
        <taxon>Pezizomycotina</taxon>
        <taxon>Dothideomycetes</taxon>
        <taxon>Pleosporomycetidae</taxon>
        <taxon>Pleosporales</taxon>
        <taxon>Diademaceae</taxon>
        <taxon>Clathrospora</taxon>
    </lineage>
</organism>